<dbReference type="AlphaFoldDB" id="A0A430V1G1"/>
<dbReference type="InterPro" id="IPR007527">
    <property type="entry name" value="Znf_SWIM"/>
</dbReference>
<evidence type="ECO:0000259" key="3">
    <source>
        <dbReference type="PROSITE" id="PS50966"/>
    </source>
</evidence>
<evidence type="ECO:0000313" key="5">
    <source>
        <dbReference type="Proteomes" id="UP000287155"/>
    </source>
</evidence>
<evidence type="ECO:0000256" key="2">
    <source>
        <dbReference type="SAM" id="MobiDB-lite"/>
    </source>
</evidence>
<protein>
    <recommendedName>
        <fullName evidence="3">SWIM-type domain-containing protein</fullName>
    </recommendedName>
</protein>
<name>A0A430V1G1_THESC</name>
<dbReference type="RefSeq" id="WP_126204536.1">
    <property type="nucleotide sequence ID" value="NZ_PEMJ01000088.1"/>
</dbReference>
<dbReference type="EMBL" id="PEMJ01000088">
    <property type="protein sequence ID" value="RTI16354.1"/>
    <property type="molecule type" value="Genomic_DNA"/>
</dbReference>
<dbReference type="PROSITE" id="PS50966">
    <property type="entry name" value="ZF_SWIM"/>
    <property type="match status" value="1"/>
</dbReference>
<dbReference type="Proteomes" id="UP000287155">
    <property type="component" value="Unassembled WGS sequence"/>
</dbReference>
<keyword evidence="1" id="KW-0863">Zinc-finger</keyword>
<keyword evidence="1" id="KW-0862">Zinc</keyword>
<sequence>MKTAIFDRAKALLTNVYPVNAQTYLVKSQRGEGVYRVDLEASTCTCPAYTYGLRPCKHLLAATLYKKLRRNGSSHSSQAKTETSGGRVKIYV</sequence>
<evidence type="ECO:0000256" key="1">
    <source>
        <dbReference type="PROSITE-ProRule" id="PRU00325"/>
    </source>
</evidence>
<feature type="compositionally biased region" description="Polar residues" evidence="2">
    <location>
        <begin position="73"/>
        <end position="84"/>
    </location>
</feature>
<comment type="caution">
    <text evidence="4">The sequence shown here is derived from an EMBL/GenBank/DDBJ whole genome shotgun (WGS) entry which is preliminary data.</text>
</comment>
<dbReference type="Pfam" id="PF04434">
    <property type="entry name" value="SWIM"/>
    <property type="match status" value="1"/>
</dbReference>
<evidence type="ECO:0000313" key="4">
    <source>
        <dbReference type="EMBL" id="RTI16354.1"/>
    </source>
</evidence>
<gene>
    <name evidence="4" type="ORF">CSW27_04010</name>
</gene>
<feature type="region of interest" description="Disordered" evidence="2">
    <location>
        <begin position="71"/>
        <end position="92"/>
    </location>
</feature>
<feature type="domain" description="SWIM-type" evidence="3">
    <location>
        <begin position="35"/>
        <end position="67"/>
    </location>
</feature>
<proteinExistence type="predicted"/>
<dbReference type="GO" id="GO:0008270">
    <property type="term" value="F:zinc ion binding"/>
    <property type="evidence" value="ECO:0007669"/>
    <property type="project" value="UniProtKB-KW"/>
</dbReference>
<keyword evidence="1" id="KW-0479">Metal-binding</keyword>
<organism evidence="4 5">
    <name type="scientific">Thermus scotoductus</name>
    <dbReference type="NCBI Taxonomy" id="37636"/>
    <lineage>
        <taxon>Bacteria</taxon>
        <taxon>Thermotogati</taxon>
        <taxon>Deinococcota</taxon>
        <taxon>Deinococci</taxon>
        <taxon>Thermales</taxon>
        <taxon>Thermaceae</taxon>
        <taxon>Thermus</taxon>
    </lineage>
</organism>
<accession>A0A430V1G1</accession>
<reference evidence="4 5" key="1">
    <citation type="journal article" date="2019" name="Extremophiles">
        <title>Biogeography of thermophiles and predominance of Thermus scotoductus in domestic water heaters.</title>
        <authorList>
            <person name="Wilpiszeski R.L."/>
            <person name="Zhang Z."/>
            <person name="House C.H."/>
        </authorList>
    </citation>
    <scope>NUCLEOTIDE SEQUENCE [LARGE SCALE GENOMIC DNA]</scope>
    <source>
        <strain evidence="4 5">14_S14</strain>
    </source>
</reference>